<evidence type="ECO:0008006" key="3">
    <source>
        <dbReference type="Google" id="ProtNLM"/>
    </source>
</evidence>
<keyword evidence="2" id="KW-1185">Reference proteome</keyword>
<dbReference type="STRING" id="1121013.GCA_000426365_01774"/>
<comment type="caution">
    <text evidence="1">The sequence shown here is derived from an EMBL/GenBank/DDBJ whole genome shotgun (WGS) entry which is preliminary data.</text>
</comment>
<reference evidence="1 2" key="1">
    <citation type="submission" date="2013-09" db="EMBL/GenBank/DDBJ databases">
        <title>Genome sequencing of Arenimonas composti.</title>
        <authorList>
            <person name="Chen F."/>
            <person name="Wang G."/>
        </authorList>
    </citation>
    <scope>NUCLEOTIDE SEQUENCE [LARGE SCALE GENOMIC DNA]</scope>
    <source>
        <strain evidence="1 2">TR7-09</strain>
    </source>
</reference>
<sequence>MDGRAEMATAGASGLSLLRRGDRLTCRVSGCTRLETLDAYLVQVAEDCRRRPVAAVLVDLTEADDLVCASDRLRLGFRLAEAWPPQVPMAVLVLPEMHLPDRSFEHLACRGGRRVRSFSDRTEAWHWLARQVEGARRDSG</sequence>
<proteinExistence type="predicted"/>
<evidence type="ECO:0000313" key="1">
    <source>
        <dbReference type="EMBL" id="KFN50270.1"/>
    </source>
</evidence>
<accession>A0A091C0W5</accession>
<gene>
    <name evidence="1" type="ORF">P873_07890</name>
</gene>
<dbReference type="EMBL" id="AWXU01000021">
    <property type="protein sequence ID" value="KFN50270.1"/>
    <property type="molecule type" value="Genomic_DNA"/>
</dbReference>
<evidence type="ECO:0000313" key="2">
    <source>
        <dbReference type="Proteomes" id="UP000029391"/>
    </source>
</evidence>
<name>A0A091C0W5_9GAMM</name>
<organism evidence="1 2">
    <name type="scientific">Arenimonas composti TR7-09 = DSM 18010</name>
    <dbReference type="NCBI Taxonomy" id="1121013"/>
    <lineage>
        <taxon>Bacteria</taxon>
        <taxon>Pseudomonadati</taxon>
        <taxon>Pseudomonadota</taxon>
        <taxon>Gammaproteobacteria</taxon>
        <taxon>Lysobacterales</taxon>
        <taxon>Lysobacteraceae</taxon>
        <taxon>Arenimonas</taxon>
    </lineage>
</organism>
<dbReference type="RefSeq" id="WP_026817018.1">
    <property type="nucleotide sequence ID" value="NZ_AUFF01000003.1"/>
</dbReference>
<dbReference type="AlphaFoldDB" id="A0A091C0W5"/>
<protein>
    <recommendedName>
        <fullName evidence="3">STAS/SEC14 domain-containing protein</fullName>
    </recommendedName>
</protein>
<dbReference type="Proteomes" id="UP000029391">
    <property type="component" value="Unassembled WGS sequence"/>
</dbReference>